<evidence type="ECO:0000313" key="5">
    <source>
        <dbReference type="Proteomes" id="UP000430021"/>
    </source>
</evidence>
<dbReference type="EMBL" id="WTYB01000002">
    <property type="protein sequence ID" value="MXP38831.1"/>
    <property type="molecule type" value="Genomic_DNA"/>
</dbReference>
<reference evidence="3 6" key="2">
    <citation type="submission" date="2020-08" db="EMBL/GenBank/DDBJ databases">
        <title>Genomic Encyclopedia of Type Strains, Phase IV (KMG-IV): sequencing the most valuable type-strain genomes for metagenomic binning, comparative biology and taxonomic classification.</title>
        <authorList>
            <person name="Goeker M."/>
        </authorList>
    </citation>
    <scope>NUCLEOTIDE SEQUENCE [LARGE SCALE GENOMIC DNA]</scope>
    <source>
        <strain evidence="3 6">DSM 8510</strain>
    </source>
</reference>
<accession>A0A6I4UI98</accession>
<organism evidence="4 5">
    <name type="scientific">Erythrobacter ramosus</name>
    <dbReference type="NCBI Taxonomy" id="35811"/>
    <lineage>
        <taxon>Bacteria</taxon>
        <taxon>Pseudomonadati</taxon>
        <taxon>Pseudomonadota</taxon>
        <taxon>Alphaproteobacteria</taxon>
        <taxon>Sphingomonadales</taxon>
        <taxon>Erythrobacteraceae</taxon>
        <taxon>Erythrobacter/Porphyrobacter group</taxon>
        <taxon>Erythrobacter</taxon>
    </lineage>
</organism>
<reference evidence="4 5" key="1">
    <citation type="submission" date="2019-12" db="EMBL/GenBank/DDBJ databases">
        <title>Genomic-based taxomic classification of the family Erythrobacteraceae.</title>
        <authorList>
            <person name="Xu L."/>
        </authorList>
    </citation>
    <scope>NUCLEOTIDE SEQUENCE [LARGE SCALE GENOMIC DNA]</scope>
    <source>
        <strain evidence="4 5">JCM 10282</strain>
    </source>
</reference>
<evidence type="ECO:0000256" key="1">
    <source>
        <dbReference type="ARBA" id="ARBA00022603"/>
    </source>
</evidence>
<protein>
    <submittedName>
        <fullName evidence="4">Methyltransferase domain-containing protein</fullName>
    </submittedName>
</protein>
<sequence length="254" mass="26897">MNAPAIPMIFSAHRRTLRLTRARHRSAGSDAARFIAEDMIEDTLERLAFLRHEPARALVLGDSTGTLVASLREQGAAVEEPAALDLEAPHPSGGYELIVVFGLLDAVNDLPGALIHLRNALAPGGLVMTHFVGGQSLPALRAAMFAAEPDRPAARIHPLVDPRAAPGLLQRAGWKDPVVDTHTLTVRYASLDRLVADLRDQGLGNALAKPAAPLGKTALARARAAFAARADADGKTAETFEIITLTGRRSLAGT</sequence>
<keyword evidence="6" id="KW-1185">Reference proteome</keyword>
<name>A0A6I4UI98_9SPHN</name>
<dbReference type="GO" id="GO:0008168">
    <property type="term" value="F:methyltransferase activity"/>
    <property type="evidence" value="ECO:0007669"/>
    <property type="project" value="UniProtKB-KW"/>
</dbReference>
<dbReference type="EMBL" id="JACICE010000002">
    <property type="protein sequence ID" value="MBB3776082.1"/>
    <property type="molecule type" value="Genomic_DNA"/>
</dbReference>
<dbReference type="PANTHER" id="PTHR13090">
    <property type="entry name" value="ARGININE-HYDROXYLASE NDUFAF5, MITOCHONDRIAL"/>
    <property type="match status" value="1"/>
</dbReference>
<evidence type="ECO:0000313" key="3">
    <source>
        <dbReference type="EMBL" id="MBB3776082.1"/>
    </source>
</evidence>
<gene>
    <name evidence="3" type="ORF">FHS52_002051</name>
    <name evidence="4" type="ORF">GRI59_09455</name>
</gene>
<dbReference type="PANTHER" id="PTHR13090:SF1">
    <property type="entry name" value="ARGININE-HYDROXYLASE NDUFAF5, MITOCHONDRIAL"/>
    <property type="match status" value="1"/>
</dbReference>
<dbReference type="InterPro" id="IPR029063">
    <property type="entry name" value="SAM-dependent_MTases_sf"/>
</dbReference>
<dbReference type="RefSeq" id="WP_160760937.1">
    <property type="nucleotide sequence ID" value="NZ_BAAADZ010000010.1"/>
</dbReference>
<evidence type="ECO:0000313" key="4">
    <source>
        <dbReference type="EMBL" id="MXP38831.1"/>
    </source>
</evidence>
<dbReference type="Pfam" id="PF13489">
    <property type="entry name" value="Methyltransf_23"/>
    <property type="match status" value="1"/>
</dbReference>
<comment type="caution">
    <text evidence="4">The sequence shown here is derived from an EMBL/GenBank/DDBJ whole genome shotgun (WGS) entry which is preliminary data.</text>
</comment>
<dbReference type="InterPro" id="IPR050602">
    <property type="entry name" value="Malonyl-ACP_OMT"/>
</dbReference>
<dbReference type="GO" id="GO:0032259">
    <property type="term" value="P:methylation"/>
    <property type="evidence" value="ECO:0007669"/>
    <property type="project" value="UniProtKB-KW"/>
</dbReference>
<evidence type="ECO:0000313" key="6">
    <source>
        <dbReference type="Proteomes" id="UP000548685"/>
    </source>
</evidence>
<keyword evidence="2 4" id="KW-0808">Transferase</keyword>
<dbReference type="Proteomes" id="UP000430021">
    <property type="component" value="Unassembled WGS sequence"/>
</dbReference>
<dbReference type="OrthoDB" id="9793723at2"/>
<proteinExistence type="predicted"/>
<evidence type="ECO:0000256" key="2">
    <source>
        <dbReference type="ARBA" id="ARBA00022679"/>
    </source>
</evidence>
<dbReference type="Gene3D" id="3.40.50.150">
    <property type="entry name" value="Vaccinia Virus protein VP39"/>
    <property type="match status" value="1"/>
</dbReference>
<keyword evidence="1 4" id="KW-0489">Methyltransferase</keyword>
<dbReference type="Proteomes" id="UP000548685">
    <property type="component" value="Unassembled WGS sequence"/>
</dbReference>
<dbReference type="SUPFAM" id="SSF53335">
    <property type="entry name" value="S-adenosyl-L-methionine-dependent methyltransferases"/>
    <property type="match status" value="1"/>
</dbReference>
<dbReference type="AlphaFoldDB" id="A0A6I4UI98"/>